<reference evidence="1" key="1">
    <citation type="submission" date="2022-09" db="EMBL/GenBank/DDBJ databases">
        <title>Actin cytoskeleton and complex cell architecture in an #Asgard archaeon.</title>
        <authorList>
            <person name="Ponce Toledo R.I."/>
            <person name="Schleper C."/>
            <person name="Rodrigues Oliveira T."/>
            <person name="Wollweber F."/>
            <person name="Xu J."/>
            <person name="Rittmann S."/>
            <person name="Klingl A."/>
            <person name="Pilhofer M."/>
        </authorList>
    </citation>
    <scope>NUCLEOTIDE SEQUENCE</scope>
    <source>
        <strain evidence="1">B-35</strain>
    </source>
</reference>
<accession>A0ABY6HP18</accession>
<gene>
    <name evidence="1" type="ORF">NEF87_001548</name>
</gene>
<keyword evidence="2" id="KW-1185">Reference proteome</keyword>
<evidence type="ECO:0000313" key="2">
    <source>
        <dbReference type="Proteomes" id="UP001208689"/>
    </source>
</evidence>
<sequence>MGKLNQFLLVIENRLFDIELDEEIQTLENEVIPYIRNNPNWLYHS</sequence>
<name>A0ABY6HP18_9ARCH</name>
<dbReference type="EMBL" id="CP104013">
    <property type="protein sequence ID" value="UYP45263.1"/>
    <property type="molecule type" value="Genomic_DNA"/>
</dbReference>
<proteinExistence type="predicted"/>
<protein>
    <submittedName>
        <fullName evidence="1">Uncharacterized protein</fullName>
    </submittedName>
</protein>
<dbReference type="Proteomes" id="UP001208689">
    <property type="component" value="Chromosome"/>
</dbReference>
<evidence type="ECO:0000313" key="1">
    <source>
        <dbReference type="EMBL" id="UYP45263.1"/>
    </source>
</evidence>
<organism evidence="1 2">
    <name type="scientific">Candidatus Lokiarchaeum ossiferum</name>
    <dbReference type="NCBI Taxonomy" id="2951803"/>
    <lineage>
        <taxon>Archaea</taxon>
        <taxon>Promethearchaeati</taxon>
        <taxon>Promethearchaeota</taxon>
        <taxon>Promethearchaeia</taxon>
        <taxon>Promethearchaeales</taxon>
        <taxon>Promethearchaeaceae</taxon>
        <taxon>Candidatus Lokiarchaeum</taxon>
    </lineage>
</organism>